<dbReference type="PANTHER" id="PTHR11610">
    <property type="entry name" value="LIPASE"/>
    <property type="match status" value="1"/>
</dbReference>
<feature type="domain" description="Lipase" evidence="6">
    <location>
        <begin position="24"/>
        <end position="300"/>
    </location>
</feature>
<dbReference type="GO" id="GO:0016298">
    <property type="term" value="F:lipase activity"/>
    <property type="evidence" value="ECO:0007669"/>
    <property type="project" value="InterPro"/>
</dbReference>
<dbReference type="AlphaFoldDB" id="A0A9P0GFC2"/>
<name>A0A9P0GFC2_9CUCU</name>
<dbReference type="GO" id="GO:0017171">
    <property type="term" value="F:serine hydrolase activity"/>
    <property type="evidence" value="ECO:0007669"/>
    <property type="project" value="TreeGrafter"/>
</dbReference>
<feature type="chain" id="PRO_5040483161" description="Lipase domain-containing protein" evidence="5">
    <location>
        <begin position="16"/>
        <end position="303"/>
    </location>
</feature>
<dbReference type="GO" id="GO:0005615">
    <property type="term" value="C:extracellular space"/>
    <property type="evidence" value="ECO:0007669"/>
    <property type="project" value="TreeGrafter"/>
</dbReference>
<evidence type="ECO:0000259" key="6">
    <source>
        <dbReference type="Pfam" id="PF00151"/>
    </source>
</evidence>
<comment type="similarity">
    <text evidence="2 4">Belongs to the AB hydrolase superfamily. Lipase family.</text>
</comment>
<evidence type="ECO:0000313" key="8">
    <source>
        <dbReference type="Proteomes" id="UP001153636"/>
    </source>
</evidence>
<dbReference type="InterPro" id="IPR029058">
    <property type="entry name" value="AB_hydrolase_fold"/>
</dbReference>
<comment type="subcellular location">
    <subcellularLocation>
        <location evidence="1">Secreted</location>
    </subcellularLocation>
</comment>
<sequence length="303" mass="33277">MKIIILFSLVAFCQSSPANSLRGNNVSEGDVKIFFTSQSHQSKLIQVDLYDPKEVNDNGFSNEKDTIFIVHGFSDKYNSPVCIEISEAVKKAKDANVFIVDWNKISSKEYPIAQASVPDIAKILSRRINNLVKHNALDLNKTFIAGHSLGAHIAGFCGADLKGKLNHIVGLDPALPLFEQADKDNRLDSSDAKFVQVIHTNAGQLGFAIELGHADYWPNGGGIDQPGCVDDSGWCAHNRSYSYFAESIVTGGFLARKCDNYKDFEAGKCDSAATSFMGQFYLDQKARGNYFLNTNSESPFAKN</sequence>
<evidence type="ECO:0000256" key="3">
    <source>
        <dbReference type="ARBA" id="ARBA00022525"/>
    </source>
</evidence>
<evidence type="ECO:0000256" key="1">
    <source>
        <dbReference type="ARBA" id="ARBA00004613"/>
    </source>
</evidence>
<proteinExistence type="inferred from homology"/>
<keyword evidence="3" id="KW-0964">Secreted</keyword>
<dbReference type="CDD" id="cd00707">
    <property type="entry name" value="Pancreat_lipase_like"/>
    <property type="match status" value="1"/>
</dbReference>
<protein>
    <recommendedName>
        <fullName evidence="6">Lipase domain-containing protein</fullName>
    </recommendedName>
</protein>
<dbReference type="InterPro" id="IPR000734">
    <property type="entry name" value="TAG_lipase"/>
</dbReference>
<dbReference type="InterPro" id="IPR013818">
    <property type="entry name" value="Lipase"/>
</dbReference>
<reference evidence="7" key="1">
    <citation type="submission" date="2022-01" db="EMBL/GenBank/DDBJ databases">
        <authorList>
            <person name="King R."/>
        </authorList>
    </citation>
    <scope>NUCLEOTIDE SEQUENCE</scope>
</reference>
<dbReference type="EMBL" id="OV651815">
    <property type="protein sequence ID" value="CAH1107735.1"/>
    <property type="molecule type" value="Genomic_DNA"/>
</dbReference>
<dbReference type="OrthoDB" id="199913at2759"/>
<accession>A0A9P0GFC2</accession>
<gene>
    <name evidence="7" type="ORF">PSYICH_LOCUS8696</name>
</gene>
<evidence type="ECO:0000313" key="7">
    <source>
        <dbReference type="EMBL" id="CAH1107735.1"/>
    </source>
</evidence>
<evidence type="ECO:0000256" key="2">
    <source>
        <dbReference type="ARBA" id="ARBA00010701"/>
    </source>
</evidence>
<evidence type="ECO:0000256" key="5">
    <source>
        <dbReference type="SAM" id="SignalP"/>
    </source>
</evidence>
<dbReference type="SUPFAM" id="SSF53474">
    <property type="entry name" value="alpha/beta-Hydrolases"/>
    <property type="match status" value="1"/>
</dbReference>
<dbReference type="Proteomes" id="UP001153636">
    <property type="component" value="Chromosome 3"/>
</dbReference>
<dbReference type="Pfam" id="PF00151">
    <property type="entry name" value="Lipase"/>
    <property type="match status" value="1"/>
</dbReference>
<dbReference type="PANTHER" id="PTHR11610:SF173">
    <property type="entry name" value="LIPASE DOMAIN-CONTAINING PROTEIN-RELATED"/>
    <property type="match status" value="1"/>
</dbReference>
<dbReference type="PRINTS" id="PR00821">
    <property type="entry name" value="TAGLIPASE"/>
</dbReference>
<evidence type="ECO:0000256" key="4">
    <source>
        <dbReference type="RuleBase" id="RU004262"/>
    </source>
</evidence>
<feature type="signal peptide" evidence="5">
    <location>
        <begin position="1"/>
        <end position="15"/>
    </location>
</feature>
<keyword evidence="5" id="KW-0732">Signal</keyword>
<dbReference type="Gene3D" id="3.40.50.1820">
    <property type="entry name" value="alpha/beta hydrolase"/>
    <property type="match status" value="1"/>
</dbReference>
<keyword evidence="8" id="KW-1185">Reference proteome</keyword>
<dbReference type="InterPro" id="IPR033906">
    <property type="entry name" value="Lipase_N"/>
</dbReference>
<dbReference type="GO" id="GO:0016042">
    <property type="term" value="P:lipid catabolic process"/>
    <property type="evidence" value="ECO:0007669"/>
    <property type="project" value="TreeGrafter"/>
</dbReference>
<organism evidence="7 8">
    <name type="scientific">Psylliodes chrysocephalus</name>
    <dbReference type="NCBI Taxonomy" id="3402493"/>
    <lineage>
        <taxon>Eukaryota</taxon>
        <taxon>Metazoa</taxon>
        <taxon>Ecdysozoa</taxon>
        <taxon>Arthropoda</taxon>
        <taxon>Hexapoda</taxon>
        <taxon>Insecta</taxon>
        <taxon>Pterygota</taxon>
        <taxon>Neoptera</taxon>
        <taxon>Endopterygota</taxon>
        <taxon>Coleoptera</taxon>
        <taxon>Polyphaga</taxon>
        <taxon>Cucujiformia</taxon>
        <taxon>Chrysomeloidea</taxon>
        <taxon>Chrysomelidae</taxon>
        <taxon>Galerucinae</taxon>
        <taxon>Alticini</taxon>
        <taxon>Psylliodes</taxon>
    </lineage>
</organism>